<feature type="domain" description="Glucose-methanol-choline oxidoreductase N-terminal" evidence="3">
    <location>
        <begin position="315"/>
        <end position="329"/>
    </location>
</feature>
<proteinExistence type="inferred from homology"/>
<dbReference type="Pfam" id="PF00732">
    <property type="entry name" value="GMC_oxred_N"/>
    <property type="match status" value="1"/>
</dbReference>
<accession>A0A0L7R773</accession>
<sequence length="607" mass="66900">DFSIPLPVCANPYIGGPQLTDVCSANTGTLFLTLLNTFMITNIKIGEICGRFTPIDEPEESYDFIVVGSGAAGSIVASRLSEIEDWNVLLVEAGGDEPAGSEVPSNLQLFLGGKLDWQYHTTNESYACLSTNGSCYWPRGKNFGGSTLHHGMAYHRGHAKDFERWVELGNEGWGWDDVMPYYLKSEDNREIGRVSPKYHATGGLMTVERFPYQPPFAWSILDAADEAGFGTTEDLVGEKITGFTVAQTISKDGVRETPYRSFVERFRDRKNLHVMDNSLVTKINFNMNKVTGVDILRNGTKYRVNVKREVIVSGGAINSPQLLLLSGIGPKEHLESKNVPVVHDLPGVGENLHNHQSFGIDYVLDEDYYSELNEKSANQYIYNQTGPLSCTGLAQVTGILASNLTTADDPDIQIFFAGYQAVCNPKENIADLGVHGSKQSVRFTSVNVRPTSRGRITLNSNNPQDPPIIWSNDMGNEHDRNVVVQGIHAILKLAETETMKKLGLTMQHKVIPQCAEKSEPYTDEYWLCAVTYDTRPENHQTGSAKMGPKSDPMAVVDLRLRVYGVEGLRVADASAIPIVVSGNPVASINMVGERVADFIKEDWGVKN</sequence>
<dbReference type="EMBL" id="KQ414643">
    <property type="protein sequence ID" value="KOC66688.1"/>
    <property type="molecule type" value="Genomic_DNA"/>
</dbReference>
<dbReference type="PANTHER" id="PTHR11552:SF217">
    <property type="entry name" value="GLUCOSE DEHYDROGENASE [FAD, QUINONE]"/>
    <property type="match status" value="1"/>
</dbReference>
<comment type="cofactor">
    <cofactor evidence="2">
        <name>FAD</name>
        <dbReference type="ChEBI" id="CHEBI:57692"/>
    </cofactor>
</comment>
<organism evidence="4 5">
    <name type="scientific">Habropoda laboriosa</name>
    <dbReference type="NCBI Taxonomy" id="597456"/>
    <lineage>
        <taxon>Eukaryota</taxon>
        <taxon>Metazoa</taxon>
        <taxon>Ecdysozoa</taxon>
        <taxon>Arthropoda</taxon>
        <taxon>Hexapoda</taxon>
        <taxon>Insecta</taxon>
        <taxon>Pterygota</taxon>
        <taxon>Neoptera</taxon>
        <taxon>Endopterygota</taxon>
        <taxon>Hymenoptera</taxon>
        <taxon>Apocrita</taxon>
        <taxon>Aculeata</taxon>
        <taxon>Apoidea</taxon>
        <taxon>Anthophila</taxon>
        <taxon>Apidae</taxon>
        <taxon>Habropoda</taxon>
    </lineage>
</organism>
<feature type="binding site" evidence="2">
    <location>
        <position position="280"/>
    </location>
    <ligand>
        <name>FAD</name>
        <dbReference type="ChEBI" id="CHEBI:57692"/>
    </ligand>
</feature>
<comment type="similarity">
    <text evidence="1">Belongs to the GMC oxidoreductase family.</text>
</comment>
<reference evidence="4 5" key="1">
    <citation type="submission" date="2015-07" db="EMBL/GenBank/DDBJ databases">
        <title>The genome of Habropoda laboriosa.</title>
        <authorList>
            <person name="Pan H."/>
            <person name="Kapheim K."/>
        </authorList>
    </citation>
    <scope>NUCLEOTIDE SEQUENCE [LARGE SCALE GENOMIC DNA]</scope>
    <source>
        <strain evidence="4">0110345459</strain>
    </source>
</reference>
<dbReference type="GO" id="GO:0050660">
    <property type="term" value="F:flavin adenine dinucleotide binding"/>
    <property type="evidence" value="ECO:0007669"/>
    <property type="project" value="InterPro"/>
</dbReference>
<evidence type="ECO:0000313" key="5">
    <source>
        <dbReference type="Proteomes" id="UP000053825"/>
    </source>
</evidence>
<dbReference type="Pfam" id="PF05199">
    <property type="entry name" value="GMC_oxred_C"/>
    <property type="match status" value="1"/>
</dbReference>
<dbReference type="AlphaFoldDB" id="A0A0L7R773"/>
<dbReference type="Gene3D" id="3.30.560.10">
    <property type="entry name" value="Glucose Oxidase, domain 3"/>
    <property type="match status" value="1"/>
</dbReference>
<dbReference type="PANTHER" id="PTHR11552">
    <property type="entry name" value="GLUCOSE-METHANOL-CHOLINE GMC OXIDOREDUCTASE"/>
    <property type="match status" value="1"/>
</dbReference>
<feature type="non-terminal residue" evidence="4">
    <location>
        <position position="1"/>
    </location>
</feature>
<protein>
    <submittedName>
        <fullName evidence="4">Glucose dehydrogenase [acceptor]</fullName>
    </submittedName>
</protein>
<dbReference type="STRING" id="597456.A0A0L7R773"/>
<dbReference type="GO" id="GO:0016614">
    <property type="term" value="F:oxidoreductase activity, acting on CH-OH group of donors"/>
    <property type="evidence" value="ECO:0007669"/>
    <property type="project" value="InterPro"/>
</dbReference>
<dbReference type="InterPro" id="IPR007867">
    <property type="entry name" value="GMC_OxRtase_C"/>
</dbReference>
<name>A0A0L7R773_9HYME</name>
<dbReference type="Proteomes" id="UP000053825">
    <property type="component" value="Unassembled WGS sequence"/>
</dbReference>
<dbReference type="PROSITE" id="PS00624">
    <property type="entry name" value="GMC_OXRED_2"/>
    <property type="match status" value="1"/>
</dbReference>
<keyword evidence="2" id="KW-0285">Flavoprotein</keyword>
<keyword evidence="2" id="KW-0274">FAD</keyword>
<gene>
    <name evidence="4" type="ORF">WH47_00897</name>
</gene>
<dbReference type="PIRSF" id="PIRSF000137">
    <property type="entry name" value="Alcohol_oxidase"/>
    <property type="match status" value="1"/>
</dbReference>
<dbReference type="Gene3D" id="3.50.50.60">
    <property type="entry name" value="FAD/NAD(P)-binding domain"/>
    <property type="match status" value="1"/>
</dbReference>
<dbReference type="InterPro" id="IPR036188">
    <property type="entry name" value="FAD/NAD-bd_sf"/>
</dbReference>
<evidence type="ECO:0000259" key="3">
    <source>
        <dbReference type="PROSITE" id="PS00624"/>
    </source>
</evidence>
<evidence type="ECO:0000256" key="2">
    <source>
        <dbReference type="PIRSR" id="PIRSR000137-2"/>
    </source>
</evidence>
<evidence type="ECO:0000256" key="1">
    <source>
        <dbReference type="ARBA" id="ARBA00010790"/>
    </source>
</evidence>
<dbReference type="SUPFAM" id="SSF51905">
    <property type="entry name" value="FAD/NAD(P)-binding domain"/>
    <property type="match status" value="1"/>
</dbReference>
<evidence type="ECO:0000313" key="4">
    <source>
        <dbReference type="EMBL" id="KOC66688.1"/>
    </source>
</evidence>
<dbReference type="InterPro" id="IPR000172">
    <property type="entry name" value="GMC_OxRdtase_N"/>
</dbReference>
<dbReference type="SMR" id="A0A0L7R773"/>
<dbReference type="InterPro" id="IPR012132">
    <property type="entry name" value="GMC_OxRdtase"/>
</dbReference>
<dbReference type="OrthoDB" id="269227at2759"/>
<dbReference type="SUPFAM" id="SSF54373">
    <property type="entry name" value="FAD-linked reductases, C-terminal domain"/>
    <property type="match status" value="1"/>
</dbReference>
<keyword evidence="5" id="KW-1185">Reference proteome</keyword>